<sequence length="23" mass="2454">MHSVSIGSPLPSYHLSVKLIQCG</sequence>
<dbReference type="EMBL" id="GGEC01068695">
    <property type="protein sequence ID" value="MBX49179.1"/>
    <property type="molecule type" value="Transcribed_RNA"/>
</dbReference>
<accession>A0A2P2P3C8</accession>
<dbReference type="AlphaFoldDB" id="A0A2P2P3C8"/>
<organism evidence="1">
    <name type="scientific">Rhizophora mucronata</name>
    <name type="common">Asiatic mangrove</name>
    <dbReference type="NCBI Taxonomy" id="61149"/>
    <lineage>
        <taxon>Eukaryota</taxon>
        <taxon>Viridiplantae</taxon>
        <taxon>Streptophyta</taxon>
        <taxon>Embryophyta</taxon>
        <taxon>Tracheophyta</taxon>
        <taxon>Spermatophyta</taxon>
        <taxon>Magnoliopsida</taxon>
        <taxon>eudicotyledons</taxon>
        <taxon>Gunneridae</taxon>
        <taxon>Pentapetalae</taxon>
        <taxon>rosids</taxon>
        <taxon>fabids</taxon>
        <taxon>Malpighiales</taxon>
        <taxon>Rhizophoraceae</taxon>
        <taxon>Rhizophora</taxon>
    </lineage>
</organism>
<reference evidence="1" key="1">
    <citation type="submission" date="2018-02" db="EMBL/GenBank/DDBJ databases">
        <title>Rhizophora mucronata_Transcriptome.</title>
        <authorList>
            <person name="Meera S.P."/>
            <person name="Sreeshan A."/>
            <person name="Augustine A."/>
        </authorList>
    </citation>
    <scope>NUCLEOTIDE SEQUENCE</scope>
    <source>
        <tissue evidence="1">Leaf</tissue>
    </source>
</reference>
<protein>
    <submittedName>
        <fullName evidence="1">Uncharacterized protein</fullName>
    </submittedName>
</protein>
<evidence type="ECO:0000313" key="1">
    <source>
        <dbReference type="EMBL" id="MBX49179.1"/>
    </source>
</evidence>
<name>A0A2P2P3C8_RHIMU</name>
<proteinExistence type="predicted"/>